<accession>X1T412</accession>
<comment type="caution">
    <text evidence="1">The sequence shown here is derived from an EMBL/GenBank/DDBJ whole genome shotgun (WGS) entry which is preliminary data.</text>
</comment>
<reference evidence="1" key="1">
    <citation type="journal article" date="2014" name="Front. Microbiol.">
        <title>High frequency of phylogenetically diverse reductive dehalogenase-homologous genes in deep subseafloor sedimentary metagenomes.</title>
        <authorList>
            <person name="Kawai M."/>
            <person name="Futagami T."/>
            <person name="Toyoda A."/>
            <person name="Takaki Y."/>
            <person name="Nishi S."/>
            <person name="Hori S."/>
            <person name="Arai W."/>
            <person name="Tsubouchi T."/>
            <person name="Morono Y."/>
            <person name="Uchiyama I."/>
            <person name="Ito T."/>
            <person name="Fujiyama A."/>
            <person name="Inagaki F."/>
            <person name="Takami H."/>
        </authorList>
    </citation>
    <scope>NUCLEOTIDE SEQUENCE</scope>
    <source>
        <strain evidence="1">Expedition CK06-06</strain>
    </source>
</reference>
<sequence length="97" mass="11144">MQAAVGSRLASYSEEWRKFLQSNDVSPIKKVKNMKGNKVFRAYFYQKKGFYLNFKTKLIGVGVRASYGRRVPGVEFNVPILQNPKKIEYVYSPGCLN</sequence>
<gene>
    <name evidence="1" type="ORF">S12H4_20352</name>
</gene>
<dbReference type="AlphaFoldDB" id="X1T412"/>
<protein>
    <submittedName>
        <fullName evidence="1">Uncharacterized protein</fullName>
    </submittedName>
</protein>
<organism evidence="1">
    <name type="scientific">marine sediment metagenome</name>
    <dbReference type="NCBI Taxonomy" id="412755"/>
    <lineage>
        <taxon>unclassified sequences</taxon>
        <taxon>metagenomes</taxon>
        <taxon>ecological metagenomes</taxon>
    </lineage>
</organism>
<proteinExistence type="predicted"/>
<name>X1T412_9ZZZZ</name>
<dbReference type="EMBL" id="BARW01010309">
    <property type="protein sequence ID" value="GAI74774.1"/>
    <property type="molecule type" value="Genomic_DNA"/>
</dbReference>
<evidence type="ECO:0000313" key="1">
    <source>
        <dbReference type="EMBL" id="GAI74774.1"/>
    </source>
</evidence>